<dbReference type="PANTHER" id="PTHR48106:SF13">
    <property type="entry name" value="QUINONE OXIDOREDUCTASE-RELATED"/>
    <property type="match status" value="1"/>
</dbReference>
<evidence type="ECO:0000313" key="6">
    <source>
        <dbReference type="Proteomes" id="UP001204000"/>
    </source>
</evidence>
<organism evidence="5 6">
    <name type="scientific">Corynebacterium stercoris</name>
    <dbReference type="NCBI Taxonomy" id="2943490"/>
    <lineage>
        <taxon>Bacteria</taxon>
        <taxon>Bacillati</taxon>
        <taxon>Actinomycetota</taxon>
        <taxon>Actinomycetes</taxon>
        <taxon>Mycobacteriales</taxon>
        <taxon>Corynebacteriaceae</taxon>
        <taxon>Corynebacterium</taxon>
    </lineage>
</organism>
<dbReference type="Pfam" id="PF00107">
    <property type="entry name" value="ADH_zinc_N"/>
    <property type="match status" value="1"/>
</dbReference>
<gene>
    <name evidence="5" type="ORF">M5J20_02725</name>
</gene>
<dbReference type="InterPro" id="IPR020843">
    <property type="entry name" value="ER"/>
</dbReference>
<accession>A0ABT1FZC1</accession>
<dbReference type="Pfam" id="PF08240">
    <property type="entry name" value="ADH_N"/>
    <property type="match status" value="1"/>
</dbReference>
<dbReference type="SUPFAM" id="SSF50129">
    <property type="entry name" value="GroES-like"/>
    <property type="match status" value="1"/>
</dbReference>
<dbReference type="CDD" id="cd05286">
    <property type="entry name" value="QOR2"/>
    <property type="match status" value="1"/>
</dbReference>
<keyword evidence="2" id="KW-0560">Oxidoreductase</keyword>
<dbReference type="InterPro" id="IPR013154">
    <property type="entry name" value="ADH-like_N"/>
</dbReference>
<protein>
    <submittedName>
        <fullName evidence="5">Quinone oxidoreductase</fullName>
    </submittedName>
</protein>
<evidence type="ECO:0000256" key="3">
    <source>
        <dbReference type="SAM" id="MobiDB-lite"/>
    </source>
</evidence>
<dbReference type="RefSeq" id="WP_253576099.1">
    <property type="nucleotide sequence ID" value="NZ_JAMFTQ010000002.1"/>
</dbReference>
<dbReference type="SUPFAM" id="SSF51735">
    <property type="entry name" value="NAD(P)-binding Rossmann-fold domains"/>
    <property type="match status" value="1"/>
</dbReference>
<feature type="compositionally biased region" description="Polar residues" evidence="3">
    <location>
        <begin position="309"/>
        <end position="326"/>
    </location>
</feature>
<dbReference type="Gene3D" id="3.90.180.10">
    <property type="entry name" value="Medium-chain alcohol dehydrogenases, catalytic domain"/>
    <property type="match status" value="1"/>
</dbReference>
<feature type="domain" description="Enoyl reductase (ER)" evidence="4">
    <location>
        <begin position="10"/>
        <end position="317"/>
    </location>
</feature>
<dbReference type="InterPro" id="IPR036291">
    <property type="entry name" value="NAD(P)-bd_dom_sf"/>
</dbReference>
<sequence length="326" mass="34385">MKAIQVSKHGGPEVLALTDVPAPTPSEEQVLIDVSFAGVNYIDTYFRSGAYPSEVPYIPGSEGCGRVAHDPRGEIVEGTLVAFNEAQGTYAEQTVVDRGRIVAVPEGVDEKVAASMLLQGMTAHYLVTDTYPVEETTSLVVTAGAGGVGLMLTQLAAAAGATIFSVVSTEEKAELAREAGATEVFHYGPTLADDIRAANGGNGVDVVFDGVGKDTFEFALDVVRPRGLVCSFGSASGDVEAFDLQELKKAGSVYVTRPMLAHYTSTDEEFRARAQAVARAVEDGTFSVRVQEPYELADARQAHEDLQARKTTGSVVIRTSASGKSS</sequence>
<evidence type="ECO:0000256" key="1">
    <source>
        <dbReference type="ARBA" id="ARBA00022857"/>
    </source>
</evidence>
<name>A0ABT1FZC1_9CORY</name>
<comment type="caution">
    <text evidence="5">The sequence shown here is derived from an EMBL/GenBank/DDBJ whole genome shotgun (WGS) entry which is preliminary data.</text>
</comment>
<dbReference type="InterPro" id="IPR013149">
    <property type="entry name" value="ADH-like_C"/>
</dbReference>
<dbReference type="PANTHER" id="PTHR48106">
    <property type="entry name" value="QUINONE OXIDOREDUCTASE PIG3-RELATED"/>
    <property type="match status" value="1"/>
</dbReference>
<dbReference type="InterPro" id="IPR011032">
    <property type="entry name" value="GroES-like_sf"/>
</dbReference>
<evidence type="ECO:0000256" key="2">
    <source>
        <dbReference type="ARBA" id="ARBA00023002"/>
    </source>
</evidence>
<keyword evidence="1" id="KW-0521">NADP</keyword>
<dbReference type="Proteomes" id="UP001204000">
    <property type="component" value="Unassembled WGS sequence"/>
</dbReference>
<feature type="region of interest" description="Disordered" evidence="3">
    <location>
        <begin position="307"/>
        <end position="326"/>
    </location>
</feature>
<dbReference type="InterPro" id="IPR047618">
    <property type="entry name" value="QOR-like"/>
</dbReference>
<dbReference type="SMART" id="SM00829">
    <property type="entry name" value="PKS_ER"/>
    <property type="match status" value="1"/>
</dbReference>
<keyword evidence="6" id="KW-1185">Reference proteome</keyword>
<dbReference type="Gene3D" id="3.40.50.720">
    <property type="entry name" value="NAD(P)-binding Rossmann-like Domain"/>
    <property type="match status" value="1"/>
</dbReference>
<evidence type="ECO:0000313" key="5">
    <source>
        <dbReference type="EMBL" id="MCP1387106.1"/>
    </source>
</evidence>
<reference evidence="5" key="1">
    <citation type="submission" date="2022-05" db="EMBL/GenBank/DDBJ databases">
        <title>Corynebacterium sp. TA-R-1 sp. nov., isolated from human feces.</title>
        <authorList>
            <person name="Shamsuzzaman M."/>
            <person name="Dahal R.H."/>
        </authorList>
    </citation>
    <scope>NUCLEOTIDE SEQUENCE</scope>
    <source>
        <strain evidence="5">TA-R-1</strain>
    </source>
</reference>
<proteinExistence type="predicted"/>
<dbReference type="EMBL" id="JAMFTQ010000002">
    <property type="protein sequence ID" value="MCP1387106.1"/>
    <property type="molecule type" value="Genomic_DNA"/>
</dbReference>
<evidence type="ECO:0000259" key="4">
    <source>
        <dbReference type="SMART" id="SM00829"/>
    </source>
</evidence>